<proteinExistence type="predicted"/>
<keyword evidence="1" id="KW-0812">Transmembrane</keyword>
<keyword evidence="1" id="KW-1133">Transmembrane helix</keyword>
<protein>
    <submittedName>
        <fullName evidence="3">DUF1127 domain-containing protein</fullName>
    </submittedName>
</protein>
<dbReference type="EMBL" id="CP151762">
    <property type="protein sequence ID" value="WZU64290.1"/>
    <property type="molecule type" value="Genomic_DNA"/>
</dbReference>
<evidence type="ECO:0000256" key="1">
    <source>
        <dbReference type="SAM" id="Phobius"/>
    </source>
</evidence>
<accession>A0AAN0NHK9</accession>
<gene>
    <name evidence="3" type="ORF">AABB28_03030</name>
</gene>
<evidence type="ECO:0000313" key="3">
    <source>
        <dbReference type="EMBL" id="WZU64290.1"/>
    </source>
</evidence>
<dbReference type="KEGG" id="yag:AABB28_03030"/>
<feature type="domain" description="YjiS-like" evidence="2">
    <location>
        <begin position="38"/>
        <end position="57"/>
    </location>
</feature>
<dbReference type="RefSeq" id="WP_342070656.1">
    <property type="nucleotide sequence ID" value="NZ_CP151762.1"/>
</dbReference>
<evidence type="ECO:0000259" key="2">
    <source>
        <dbReference type="Pfam" id="PF06568"/>
    </source>
</evidence>
<organism evidence="3 4">
    <name type="scientific">Yoonia algicola</name>
    <dbReference type="NCBI Taxonomy" id="3137368"/>
    <lineage>
        <taxon>Bacteria</taxon>
        <taxon>Pseudomonadati</taxon>
        <taxon>Pseudomonadota</taxon>
        <taxon>Alphaproteobacteria</taxon>
        <taxon>Rhodobacterales</taxon>
        <taxon>Paracoccaceae</taxon>
        <taxon>Yoonia</taxon>
    </lineage>
</organism>
<reference evidence="3 4" key="1">
    <citation type="submission" date="2024-04" db="EMBL/GenBank/DDBJ databases">
        <title>Phylogenomic analyses of a clade within the roseobacter group suggest taxonomic reassignments of species of the genera Aestuariivita, Citreicella, Loktanella, Nautella, Pelagibaca, Ruegeria, Thalassobius, Thiobacimonas and Tropicibacter, and the proposal o.</title>
        <authorList>
            <person name="Jeon C.O."/>
        </authorList>
    </citation>
    <scope>NUCLEOTIDE SEQUENCE [LARGE SCALE GENOMIC DNA]</scope>
    <source>
        <strain evidence="3 4">G8-12</strain>
    </source>
</reference>
<name>A0AAN0NHK9_9RHOB</name>
<dbReference type="AlphaFoldDB" id="A0AAN0NHK9"/>
<keyword evidence="4" id="KW-1185">Reference proteome</keyword>
<sequence length="70" mass="7858">MARHNHSPAAPAPFLAFFGAISSGVTRLLDTKNRSGDVQRLQKLSDEELADIGLSRDTIVRHVYRDIYYV</sequence>
<feature type="transmembrane region" description="Helical" evidence="1">
    <location>
        <begin position="12"/>
        <end position="30"/>
    </location>
</feature>
<evidence type="ECO:0000313" key="4">
    <source>
        <dbReference type="Proteomes" id="UP001451782"/>
    </source>
</evidence>
<dbReference type="Proteomes" id="UP001451782">
    <property type="component" value="Chromosome"/>
</dbReference>
<dbReference type="Pfam" id="PF06568">
    <property type="entry name" value="YjiS-like"/>
    <property type="match status" value="1"/>
</dbReference>
<dbReference type="InterPro" id="IPR009506">
    <property type="entry name" value="YjiS-like"/>
</dbReference>
<keyword evidence="1" id="KW-0472">Membrane</keyword>